<dbReference type="Proteomes" id="UP000494218">
    <property type="component" value="Unassembled WGS sequence"/>
</dbReference>
<name>A0A6P2R9K8_BURL3</name>
<proteinExistence type="predicted"/>
<dbReference type="EMBL" id="CABVPW010000041">
    <property type="protein sequence ID" value="VWC31789.1"/>
    <property type="molecule type" value="Genomic_DNA"/>
</dbReference>
<protein>
    <submittedName>
        <fullName evidence="1">Uncharacterized protein</fullName>
    </submittedName>
</protein>
<sequence>MSFMTNRTDPYIIVASKDFEFSDATVSNRVDVRAEVGFDSEAARNLHKRLLELGDAATRPVSNDEVLRAMVGGNTLRRLSSYTGPLRADCDLQFQARFKELLDGTGTM</sequence>
<accession>A0A6P2R9K8</accession>
<evidence type="ECO:0000313" key="1">
    <source>
        <dbReference type="EMBL" id="VWC31789.1"/>
    </source>
</evidence>
<dbReference type="AlphaFoldDB" id="A0A6P2R9K8"/>
<gene>
    <name evidence="1" type="ORF">BLA23254_06393</name>
</gene>
<evidence type="ECO:0000313" key="2">
    <source>
        <dbReference type="Proteomes" id="UP000494218"/>
    </source>
</evidence>
<reference evidence="1 2" key="1">
    <citation type="submission" date="2019-09" db="EMBL/GenBank/DDBJ databases">
        <authorList>
            <person name="Depoorter E."/>
        </authorList>
    </citation>
    <scope>NUCLEOTIDE SEQUENCE [LARGE SCALE GENOMIC DNA]</scope>
    <source>
        <strain evidence="1">LMG 23254</strain>
    </source>
</reference>
<organism evidence="1 2">
    <name type="scientific">Burkholderia lata (strain ATCC 17760 / DSM 23089 / LMG 22485 / NCIMB 9086 / R18194 / 383)</name>
    <dbReference type="NCBI Taxonomy" id="482957"/>
    <lineage>
        <taxon>Bacteria</taxon>
        <taxon>Pseudomonadati</taxon>
        <taxon>Pseudomonadota</taxon>
        <taxon>Betaproteobacteria</taxon>
        <taxon>Burkholderiales</taxon>
        <taxon>Burkholderiaceae</taxon>
        <taxon>Burkholderia</taxon>
        <taxon>Burkholderia cepacia complex</taxon>
    </lineage>
</organism>